<keyword evidence="1" id="KW-0808">Transferase</keyword>
<evidence type="ECO:0000256" key="1">
    <source>
        <dbReference type="ARBA" id="ARBA00022679"/>
    </source>
</evidence>
<sequence>MINHLIFPVLRIFARRRIKKITGIENIPKSGPALLVSNHVDYLDGWLLTLLVVFRIKRKIYFVSQSKNYFWTGGMTIPLEKHGKQEALTKALESLKNNKIVVFFPEGQRNDQKELLKGKTGAARLALWSKCPVIPIGIMAPSASHFSKSLRWLFSKPHEVIISIGTPVALENYYNKPVDYQLLTDCTREIMKAVGRLANKSYHF</sequence>
<keyword evidence="2" id="KW-0012">Acyltransferase</keyword>
<comment type="caution">
    <text evidence="4">The sequence shown here is derived from an EMBL/GenBank/DDBJ whole genome shotgun (WGS) entry which is preliminary data.</text>
</comment>
<dbReference type="SUPFAM" id="SSF69593">
    <property type="entry name" value="Glycerol-3-phosphate (1)-acyltransferase"/>
    <property type="match status" value="1"/>
</dbReference>
<gene>
    <name evidence="4" type="ORF">COY66_03350</name>
</gene>
<protein>
    <recommendedName>
        <fullName evidence="3">Phospholipid/glycerol acyltransferase domain-containing protein</fullName>
    </recommendedName>
</protein>
<dbReference type="InterPro" id="IPR002123">
    <property type="entry name" value="Plipid/glycerol_acylTrfase"/>
</dbReference>
<dbReference type="EMBL" id="PFMD01000032">
    <property type="protein sequence ID" value="PIY96721.1"/>
    <property type="molecule type" value="Genomic_DNA"/>
</dbReference>
<dbReference type="PANTHER" id="PTHR10434">
    <property type="entry name" value="1-ACYL-SN-GLYCEROL-3-PHOSPHATE ACYLTRANSFERASE"/>
    <property type="match status" value="1"/>
</dbReference>
<dbReference type="Pfam" id="PF01553">
    <property type="entry name" value="Acyltransferase"/>
    <property type="match status" value="1"/>
</dbReference>
<dbReference type="PANTHER" id="PTHR10434:SF11">
    <property type="entry name" value="1-ACYL-SN-GLYCEROL-3-PHOSPHATE ACYLTRANSFERASE"/>
    <property type="match status" value="1"/>
</dbReference>
<accession>A0A2M7RJT6</accession>
<evidence type="ECO:0000313" key="5">
    <source>
        <dbReference type="Proteomes" id="UP000230779"/>
    </source>
</evidence>
<dbReference type="CDD" id="cd07989">
    <property type="entry name" value="LPLAT_AGPAT-like"/>
    <property type="match status" value="1"/>
</dbReference>
<dbReference type="SMART" id="SM00563">
    <property type="entry name" value="PlsC"/>
    <property type="match status" value="1"/>
</dbReference>
<name>A0A2M7RJT6_9BACT</name>
<dbReference type="Proteomes" id="UP000230779">
    <property type="component" value="Unassembled WGS sequence"/>
</dbReference>
<dbReference type="AlphaFoldDB" id="A0A2M7RJT6"/>
<reference evidence="4 5" key="1">
    <citation type="submission" date="2017-09" db="EMBL/GenBank/DDBJ databases">
        <title>Depth-based differentiation of microbial function through sediment-hosted aquifers and enrichment of novel symbionts in the deep terrestrial subsurface.</title>
        <authorList>
            <person name="Probst A.J."/>
            <person name="Ladd B."/>
            <person name="Jarett J.K."/>
            <person name="Geller-Mcgrath D.E."/>
            <person name="Sieber C.M."/>
            <person name="Emerson J.B."/>
            <person name="Anantharaman K."/>
            <person name="Thomas B.C."/>
            <person name="Malmstrom R."/>
            <person name="Stieglmeier M."/>
            <person name="Klingl A."/>
            <person name="Woyke T."/>
            <person name="Ryan C.M."/>
            <person name="Banfield J.F."/>
        </authorList>
    </citation>
    <scope>NUCLEOTIDE SEQUENCE [LARGE SCALE GENOMIC DNA]</scope>
    <source>
        <strain evidence="4">CG_4_10_14_0_8_um_filter_42_10</strain>
    </source>
</reference>
<organism evidence="4 5">
    <name type="scientific">Candidatus Kerfeldbacteria bacterium CG_4_10_14_0_8_um_filter_42_10</name>
    <dbReference type="NCBI Taxonomy" id="2014248"/>
    <lineage>
        <taxon>Bacteria</taxon>
        <taxon>Candidatus Kerfeldiibacteriota</taxon>
    </lineage>
</organism>
<dbReference type="GO" id="GO:0003841">
    <property type="term" value="F:1-acylglycerol-3-phosphate O-acyltransferase activity"/>
    <property type="evidence" value="ECO:0007669"/>
    <property type="project" value="TreeGrafter"/>
</dbReference>
<feature type="domain" description="Phospholipid/glycerol acyltransferase" evidence="3">
    <location>
        <begin position="33"/>
        <end position="141"/>
    </location>
</feature>
<evidence type="ECO:0000256" key="2">
    <source>
        <dbReference type="ARBA" id="ARBA00023315"/>
    </source>
</evidence>
<evidence type="ECO:0000313" key="4">
    <source>
        <dbReference type="EMBL" id="PIY96721.1"/>
    </source>
</evidence>
<dbReference type="GO" id="GO:0006654">
    <property type="term" value="P:phosphatidic acid biosynthetic process"/>
    <property type="evidence" value="ECO:0007669"/>
    <property type="project" value="TreeGrafter"/>
</dbReference>
<evidence type="ECO:0000259" key="3">
    <source>
        <dbReference type="SMART" id="SM00563"/>
    </source>
</evidence>
<proteinExistence type="predicted"/>